<sequence>MGVCGLALSLESVSQSSASGIVTFRLAPSMSLSVWGESPSGSSLVSVYTIPRPTAQERQAGFLERLNALKLIARSNVPWALRVRAQDPDMGPSDDGTYRKPVSDLEVRAAHGPYVPVTVYDQTIARGPVGEHLIPVDYRVRLEAEHRDGNYRVTLIYTLASR</sequence>
<reference evidence="1" key="1">
    <citation type="journal article" date="2005" name="Environ. Microbiol.">
        <title>Genetic and functional properties of uncultivated thermophilic crenarchaeotes from a subsurface gold mine as revealed by analysis of genome fragments.</title>
        <authorList>
            <person name="Nunoura T."/>
            <person name="Hirayama H."/>
            <person name="Takami H."/>
            <person name="Oida H."/>
            <person name="Nishi S."/>
            <person name="Shimamura S."/>
            <person name="Suzuki Y."/>
            <person name="Inagaki F."/>
            <person name="Takai K."/>
            <person name="Nealson K.H."/>
            <person name="Horikoshi K."/>
        </authorList>
    </citation>
    <scope>NUCLEOTIDE SEQUENCE</scope>
</reference>
<proteinExistence type="predicted"/>
<dbReference type="AlphaFoldDB" id="H5STK3"/>
<name>H5STK3_ACEAU</name>
<organism evidence="1">
    <name type="scientific">Acetithermum autotrophicum</name>
    <dbReference type="NCBI Taxonomy" id="1446466"/>
    <lineage>
        <taxon>Bacteria</taxon>
        <taxon>Candidatus Bipolaricaulota</taxon>
        <taxon>Candidatus Acetithermum</taxon>
    </lineage>
</organism>
<protein>
    <submittedName>
        <fullName evidence="1">Uncharacterized protein</fullName>
    </submittedName>
</protein>
<evidence type="ECO:0000313" key="1">
    <source>
        <dbReference type="EMBL" id="BAL59858.1"/>
    </source>
</evidence>
<dbReference type="EMBL" id="AP011803">
    <property type="protein sequence ID" value="BAL59858.1"/>
    <property type="molecule type" value="Genomic_DNA"/>
</dbReference>
<reference evidence="1" key="2">
    <citation type="journal article" date="2012" name="PLoS ONE">
        <title>A Deeply Branching Thermophilic Bacterium with an Ancient Acetyl-CoA Pathway Dominates a Subsurface Ecosystem.</title>
        <authorList>
            <person name="Takami H."/>
            <person name="Noguchi H."/>
            <person name="Takaki Y."/>
            <person name="Uchiyama I."/>
            <person name="Toyoda A."/>
            <person name="Nishi S."/>
            <person name="Chee G.-J."/>
            <person name="Arai W."/>
            <person name="Nunoura T."/>
            <person name="Itoh T."/>
            <person name="Hattori M."/>
            <person name="Takai K."/>
        </authorList>
    </citation>
    <scope>NUCLEOTIDE SEQUENCE</scope>
</reference>
<gene>
    <name evidence="1" type="ORF">HGMM_OP4C494</name>
</gene>
<accession>H5STK3</accession>